<keyword evidence="2" id="KW-1185">Reference proteome</keyword>
<dbReference type="AlphaFoldDB" id="A0A9D4BI51"/>
<comment type="caution">
    <text evidence="1">The sequence shown here is derived from an EMBL/GenBank/DDBJ whole genome shotgun (WGS) entry which is preliminary data.</text>
</comment>
<accession>A0A9D4BI51</accession>
<sequence>MTTVRQDDGDNAIVRWRECDDTMATERYDYRIVAIVLSHCHHRIVALELATGQSEKETDGIAVSWVLCLWIVPRVYQRKAGN</sequence>
<protein>
    <submittedName>
        <fullName evidence="1">Uncharacterized protein</fullName>
    </submittedName>
</protein>
<reference evidence="1" key="1">
    <citation type="journal article" date="2019" name="bioRxiv">
        <title>The Genome of the Zebra Mussel, Dreissena polymorpha: A Resource for Invasive Species Research.</title>
        <authorList>
            <person name="McCartney M.A."/>
            <person name="Auch B."/>
            <person name="Kono T."/>
            <person name="Mallez S."/>
            <person name="Zhang Y."/>
            <person name="Obille A."/>
            <person name="Becker A."/>
            <person name="Abrahante J.E."/>
            <person name="Garbe J."/>
            <person name="Badalamenti J.P."/>
            <person name="Herman A."/>
            <person name="Mangelson H."/>
            <person name="Liachko I."/>
            <person name="Sullivan S."/>
            <person name="Sone E.D."/>
            <person name="Koren S."/>
            <person name="Silverstein K.A.T."/>
            <person name="Beckman K.B."/>
            <person name="Gohl D.M."/>
        </authorList>
    </citation>
    <scope>NUCLEOTIDE SEQUENCE</scope>
    <source>
        <strain evidence="1">Duluth1</strain>
        <tissue evidence="1">Whole animal</tissue>
    </source>
</reference>
<name>A0A9D4BI51_DREPO</name>
<reference evidence="1" key="2">
    <citation type="submission" date="2020-11" db="EMBL/GenBank/DDBJ databases">
        <authorList>
            <person name="McCartney M.A."/>
            <person name="Auch B."/>
            <person name="Kono T."/>
            <person name="Mallez S."/>
            <person name="Becker A."/>
            <person name="Gohl D.M."/>
            <person name="Silverstein K.A.T."/>
            <person name="Koren S."/>
            <person name="Bechman K.B."/>
            <person name="Herman A."/>
            <person name="Abrahante J.E."/>
            <person name="Garbe J."/>
        </authorList>
    </citation>
    <scope>NUCLEOTIDE SEQUENCE</scope>
    <source>
        <strain evidence="1">Duluth1</strain>
        <tissue evidence="1">Whole animal</tissue>
    </source>
</reference>
<dbReference type="Proteomes" id="UP000828390">
    <property type="component" value="Unassembled WGS sequence"/>
</dbReference>
<organism evidence="1 2">
    <name type="scientific">Dreissena polymorpha</name>
    <name type="common">Zebra mussel</name>
    <name type="synonym">Mytilus polymorpha</name>
    <dbReference type="NCBI Taxonomy" id="45954"/>
    <lineage>
        <taxon>Eukaryota</taxon>
        <taxon>Metazoa</taxon>
        <taxon>Spiralia</taxon>
        <taxon>Lophotrochozoa</taxon>
        <taxon>Mollusca</taxon>
        <taxon>Bivalvia</taxon>
        <taxon>Autobranchia</taxon>
        <taxon>Heteroconchia</taxon>
        <taxon>Euheterodonta</taxon>
        <taxon>Imparidentia</taxon>
        <taxon>Neoheterodontei</taxon>
        <taxon>Myida</taxon>
        <taxon>Dreissenoidea</taxon>
        <taxon>Dreissenidae</taxon>
        <taxon>Dreissena</taxon>
    </lineage>
</organism>
<evidence type="ECO:0000313" key="1">
    <source>
        <dbReference type="EMBL" id="KAH3696445.1"/>
    </source>
</evidence>
<evidence type="ECO:0000313" key="2">
    <source>
        <dbReference type="Proteomes" id="UP000828390"/>
    </source>
</evidence>
<proteinExistence type="predicted"/>
<dbReference type="EMBL" id="JAIWYP010000016">
    <property type="protein sequence ID" value="KAH3696445.1"/>
    <property type="molecule type" value="Genomic_DNA"/>
</dbReference>
<gene>
    <name evidence="1" type="ORF">DPMN_083910</name>
</gene>